<evidence type="ECO:0000256" key="1">
    <source>
        <dbReference type="ARBA" id="ARBA00023015"/>
    </source>
</evidence>
<feature type="domain" description="HMG box" evidence="6">
    <location>
        <begin position="143"/>
        <end position="211"/>
    </location>
</feature>
<evidence type="ECO:0000256" key="3">
    <source>
        <dbReference type="ARBA" id="ARBA00023163"/>
    </source>
</evidence>
<comment type="caution">
    <text evidence="7">The sequence shown here is derived from an EMBL/GenBank/DDBJ whole genome shotgun (WGS) entry which is preliminary data.</text>
</comment>
<sequence>MEGISHHVAEANGQPNPIPIGLSKEKIDIMWQMSIASFTPNNNELVIPNSMATKLSEENIADLQSRFSAHFGNAPATVFVDHFQQAFHIRLTLELPATGTGQTGMSRSLSRSTSSLSPVPARARSPKGSPVKPVRLPGKKSKVPRPPNAFILYRVENHPKLKDERPELTNNQISIVLGRRWRNESEQVRAHFKDLADKIKARHAAENPGYQYAPRKSSELKRRMTARKLAARRATKAQTDSQSSSDLEMRDVTELADASHHDDIAMDGTISEANEVARFYQDDEVISATSLLCSDRTSYLSRIRHGNSGTMSVILPAGHDQVEHDYDTKMAKYMEHLLRSYEGLVGPDAEINLTTRPARSSLEADDFMNSLVDWEAIKADADIVHNAVKQDQLETLHFDSEDERVKFQQELDRILCMLE</sequence>
<dbReference type="RefSeq" id="XP_007751801.1">
    <property type="nucleotide sequence ID" value="XM_007753611.1"/>
</dbReference>
<dbReference type="GO" id="GO:0005634">
    <property type="term" value="C:nucleus"/>
    <property type="evidence" value="ECO:0007669"/>
    <property type="project" value="UniProtKB-UniRule"/>
</dbReference>
<evidence type="ECO:0000313" key="8">
    <source>
        <dbReference type="Proteomes" id="UP000019471"/>
    </source>
</evidence>
<feature type="DNA-binding region" description="HMG box" evidence="4">
    <location>
        <begin position="143"/>
        <end position="211"/>
    </location>
</feature>
<dbReference type="eggNOG" id="KOG0527">
    <property type="taxonomic scope" value="Eukaryota"/>
</dbReference>
<protein>
    <recommendedName>
        <fullName evidence="6">HMG box domain-containing protein</fullName>
    </recommendedName>
</protein>
<dbReference type="OrthoDB" id="6247875at2759"/>
<dbReference type="FunFam" id="1.10.30.10:FF:000041">
    <property type="entry name" value="HMG box family protein"/>
    <property type="match status" value="1"/>
</dbReference>
<proteinExistence type="predicted"/>
<dbReference type="EMBL" id="AMGX01000041">
    <property type="protein sequence ID" value="EXJ53687.1"/>
    <property type="molecule type" value="Genomic_DNA"/>
</dbReference>
<dbReference type="Pfam" id="PF00505">
    <property type="entry name" value="HMG_box"/>
    <property type="match status" value="1"/>
</dbReference>
<evidence type="ECO:0000313" key="7">
    <source>
        <dbReference type="EMBL" id="EXJ53687.1"/>
    </source>
</evidence>
<dbReference type="HOGENOM" id="CLU_655523_0_0_1"/>
<keyword evidence="1" id="KW-0805">Transcription regulation</keyword>
<gene>
    <name evidence="7" type="ORF">A1O5_13042</name>
</gene>
<dbReference type="AlphaFoldDB" id="W9VDJ8"/>
<keyword evidence="3" id="KW-0804">Transcription</keyword>
<dbReference type="GO" id="GO:0000978">
    <property type="term" value="F:RNA polymerase II cis-regulatory region sequence-specific DNA binding"/>
    <property type="evidence" value="ECO:0007669"/>
    <property type="project" value="TreeGrafter"/>
</dbReference>
<dbReference type="InterPro" id="IPR050140">
    <property type="entry name" value="SRY-related_HMG-box_TF-like"/>
</dbReference>
<dbReference type="Proteomes" id="UP000019471">
    <property type="component" value="Unassembled WGS sequence"/>
</dbReference>
<dbReference type="Gene3D" id="1.10.30.10">
    <property type="entry name" value="High mobility group box domain"/>
    <property type="match status" value="1"/>
</dbReference>
<keyword evidence="2 4" id="KW-0238">DNA-binding</keyword>
<accession>W9VDJ8</accession>
<feature type="region of interest" description="Disordered" evidence="5">
    <location>
        <begin position="100"/>
        <end position="145"/>
    </location>
</feature>
<dbReference type="CDD" id="cd01389">
    <property type="entry name" value="HMG-box_ROX1-like"/>
    <property type="match status" value="1"/>
</dbReference>
<dbReference type="GO" id="GO:0030154">
    <property type="term" value="P:cell differentiation"/>
    <property type="evidence" value="ECO:0007669"/>
    <property type="project" value="TreeGrafter"/>
</dbReference>
<organism evidence="7 8">
    <name type="scientific">Cladophialophora psammophila CBS 110553</name>
    <dbReference type="NCBI Taxonomy" id="1182543"/>
    <lineage>
        <taxon>Eukaryota</taxon>
        <taxon>Fungi</taxon>
        <taxon>Dikarya</taxon>
        <taxon>Ascomycota</taxon>
        <taxon>Pezizomycotina</taxon>
        <taxon>Eurotiomycetes</taxon>
        <taxon>Chaetothyriomycetidae</taxon>
        <taxon>Chaetothyriales</taxon>
        <taxon>Herpotrichiellaceae</taxon>
        <taxon>Cladophialophora</taxon>
    </lineage>
</organism>
<evidence type="ECO:0000256" key="4">
    <source>
        <dbReference type="PROSITE-ProRule" id="PRU00267"/>
    </source>
</evidence>
<keyword evidence="4" id="KW-0539">Nucleus</keyword>
<dbReference type="PANTHER" id="PTHR10270:SF161">
    <property type="entry name" value="SEX-DETERMINING REGION Y PROTEIN"/>
    <property type="match status" value="1"/>
</dbReference>
<dbReference type="PROSITE" id="PS50118">
    <property type="entry name" value="HMG_BOX_2"/>
    <property type="match status" value="1"/>
</dbReference>
<dbReference type="STRING" id="1182543.W9VDJ8"/>
<dbReference type="SUPFAM" id="SSF47095">
    <property type="entry name" value="HMG-box"/>
    <property type="match status" value="1"/>
</dbReference>
<dbReference type="SMART" id="SM00398">
    <property type="entry name" value="HMG"/>
    <property type="match status" value="1"/>
</dbReference>
<reference evidence="7 8" key="1">
    <citation type="submission" date="2013-03" db="EMBL/GenBank/DDBJ databases">
        <title>The Genome Sequence of Cladophialophora psammophila CBS 110553.</title>
        <authorList>
            <consortium name="The Broad Institute Genomics Platform"/>
            <person name="Cuomo C."/>
            <person name="de Hoog S."/>
            <person name="Gorbushina A."/>
            <person name="Walker B."/>
            <person name="Young S.K."/>
            <person name="Zeng Q."/>
            <person name="Gargeya S."/>
            <person name="Fitzgerald M."/>
            <person name="Haas B."/>
            <person name="Abouelleil A."/>
            <person name="Allen A.W."/>
            <person name="Alvarado L."/>
            <person name="Arachchi H.M."/>
            <person name="Berlin A.M."/>
            <person name="Chapman S.B."/>
            <person name="Gainer-Dewar J."/>
            <person name="Goldberg J."/>
            <person name="Griggs A."/>
            <person name="Gujja S."/>
            <person name="Hansen M."/>
            <person name="Howarth C."/>
            <person name="Imamovic A."/>
            <person name="Ireland A."/>
            <person name="Larimer J."/>
            <person name="McCowan C."/>
            <person name="Murphy C."/>
            <person name="Pearson M."/>
            <person name="Poon T.W."/>
            <person name="Priest M."/>
            <person name="Roberts A."/>
            <person name="Saif S."/>
            <person name="Shea T."/>
            <person name="Sisk P."/>
            <person name="Sykes S."/>
            <person name="Wortman J."/>
            <person name="Nusbaum C."/>
            <person name="Birren B."/>
        </authorList>
    </citation>
    <scope>NUCLEOTIDE SEQUENCE [LARGE SCALE GENOMIC DNA]</scope>
    <source>
        <strain evidence="7 8">CBS 110553</strain>
    </source>
</reference>
<name>W9VDJ8_9EURO</name>
<keyword evidence="8" id="KW-1185">Reference proteome</keyword>
<evidence type="ECO:0000256" key="2">
    <source>
        <dbReference type="ARBA" id="ARBA00023125"/>
    </source>
</evidence>
<evidence type="ECO:0000256" key="5">
    <source>
        <dbReference type="SAM" id="MobiDB-lite"/>
    </source>
</evidence>
<dbReference type="GO" id="GO:0000122">
    <property type="term" value="P:negative regulation of transcription by RNA polymerase II"/>
    <property type="evidence" value="ECO:0007669"/>
    <property type="project" value="TreeGrafter"/>
</dbReference>
<evidence type="ECO:0000259" key="6">
    <source>
        <dbReference type="PROSITE" id="PS50118"/>
    </source>
</evidence>
<dbReference type="GeneID" id="19197728"/>
<dbReference type="GO" id="GO:0001228">
    <property type="term" value="F:DNA-binding transcription activator activity, RNA polymerase II-specific"/>
    <property type="evidence" value="ECO:0007669"/>
    <property type="project" value="TreeGrafter"/>
</dbReference>
<feature type="compositionally biased region" description="Low complexity" evidence="5">
    <location>
        <begin position="106"/>
        <end position="117"/>
    </location>
</feature>
<dbReference type="InterPro" id="IPR009071">
    <property type="entry name" value="HMG_box_dom"/>
</dbReference>
<dbReference type="PANTHER" id="PTHR10270">
    <property type="entry name" value="SOX TRANSCRIPTION FACTOR"/>
    <property type="match status" value="1"/>
</dbReference>
<dbReference type="InterPro" id="IPR036910">
    <property type="entry name" value="HMG_box_dom_sf"/>
</dbReference>